<dbReference type="GO" id="GO:0004175">
    <property type="term" value="F:endopeptidase activity"/>
    <property type="evidence" value="ECO:0007669"/>
    <property type="project" value="UniProtKB-ARBA"/>
</dbReference>
<dbReference type="GO" id="GO:0080120">
    <property type="term" value="P:CAAX-box protein maturation"/>
    <property type="evidence" value="ECO:0007669"/>
    <property type="project" value="UniProtKB-ARBA"/>
</dbReference>
<reference evidence="3 4" key="1">
    <citation type="submission" date="2019-03" db="EMBL/GenBank/DDBJ databases">
        <title>Genomic Encyclopedia of Type Strains, Phase IV (KMG-IV): sequencing the most valuable type-strain genomes for metagenomic binning, comparative biology and taxonomic classification.</title>
        <authorList>
            <person name="Goeker M."/>
        </authorList>
    </citation>
    <scope>NUCLEOTIDE SEQUENCE [LARGE SCALE GENOMIC DNA]</scope>
    <source>
        <strain evidence="3 4">DSM 100556</strain>
    </source>
</reference>
<keyword evidence="1" id="KW-0812">Transmembrane</keyword>
<dbReference type="RefSeq" id="WP_031389597.1">
    <property type="nucleotide sequence ID" value="NZ_JPNB01000001.1"/>
</dbReference>
<organism evidence="3 4">
    <name type="scientific">Kineothrix alysoides</name>
    <dbReference type="NCBI Taxonomy" id="1469948"/>
    <lineage>
        <taxon>Bacteria</taxon>
        <taxon>Bacillati</taxon>
        <taxon>Bacillota</taxon>
        <taxon>Clostridia</taxon>
        <taxon>Lachnospirales</taxon>
        <taxon>Lachnospiraceae</taxon>
        <taxon>Kineothrix</taxon>
    </lineage>
</organism>
<keyword evidence="4" id="KW-1185">Reference proteome</keyword>
<feature type="transmembrane region" description="Helical" evidence="1">
    <location>
        <begin position="84"/>
        <end position="105"/>
    </location>
</feature>
<feature type="transmembrane region" description="Helical" evidence="1">
    <location>
        <begin position="213"/>
        <end position="232"/>
    </location>
</feature>
<keyword evidence="3" id="KW-0645">Protease</keyword>
<dbReference type="InterPro" id="IPR003675">
    <property type="entry name" value="Rce1/LyrA-like_dom"/>
</dbReference>
<feature type="domain" description="CAAX prenyl protease 2/Lysostaphin resistance protein A-like" evidence="2">
    <location>
        <begin position="140"/>
        <end position="252"/>
    </location>
</feature>
<dbReference type="Proteomes" id="UP000295718">
    <property type="component" value="Unassembled WGS sequence"/>
</dbReference>
<keyword evidence="1" id="KW-0472">Membrane</keyword>
<proteinExistence type="predicted"/>
<feature type="transmembrane region" description="Helical" evidence="1">
    <location>
        <begin position="137"/>
        <end position="156"/>
    </location>
</feature>
<evidence type="ECO:0000313" key="3">
    <source>
        <dbReference type="EMBL" id="TCL60024.1"/>
    </source>
</evidence>
<protein>
    <submittedName>
        <fullName evidence="3">CAAX prenyl protease-like protein</fullName>
    </submittedName>
</protein>
<feature type="transmembrane region" description="Helical" evidence="1">
    <location>
        <begin position="181"/>
        <end position="201"/>
    </location>
</feature>
<dbReference type="STRING" id="1469948.GCA_000732725_00845"/>
<name>A0A4R1R3M1_9FIRM</name>
<sequence length="311" mass="34401">MIKREEQKKTMQRAIYLVLVLGISYLLFVIALFVNDNSNNPIYEILQKGFTAFPVLAAIIARGLTRDKTPWRISIKVWKQPKLWVFCAFIPSILIVLGAVSYFMLFPNDYSGGFHYGSLLALTGAEVNGIMKINNPVVFWMISVLISAVFIPIQLLELGEEIGWRAYLLPKQIERYGMRKAVLLNGVLWGIAHLPLIYFGFNYSSDNPGAPWSNMAMMLLTCVILGVILSYVMIISGNVMYPAIIHGAVNVIGEVPVYLTISQKSGLLGPNPTGLVGMMGLILCAIVLFVCLGKADNKLTIEGKGFTCLES</sequence>
<keyword evidence="3" id="KW-0378">Hydrolase</keyword>
<feature type="transmembrane region" description="Helical" evidence="1">
    <location>
        <begin position="14"/>
        <end position="33"/>
    </location>
</feature>
<gene>
    <name evidence="3" type="ORF">EDD76_103216</name>
</gene>
<evidence type="ECO:0000313" key="4">
    <source>
        <dbReference type="Proteomes" id="UP000295718"/>
    </source>
</evidence>
<feature type="transmembrane region" description="Helical" evidence="1">
    <location>
        <begin position="273"/>
        <end position="292"/>
    </location>
</feature>
<dbReference type="EMBL" id="SLUO01000003">
    <property type="protein sequence ID" value="TCL60024.1"/>
    <property type="molecule type" value="Genomic_DNA"/>
</dbReference>
<dbReference type="InterPro" id="IPR042150">
    <property type="entry name" value="MmRce1-like"/>
</dbReference>
<dbReference type="GO" id="GO:0006508">
    <property type="term" value="P:proteolysis"/>
    <property type="evidence" value="ECO:0007669"/>
    <property type="project" value="UniProtKB-KW"/>
</dbReference>
<dbReference type="PANTHER" id="PTHR35797">
    <property type="entry name" value="PROTEASE-RELATED"/>
    <property type="match status" value="1"/>
</dbReference>
<keyword evidence="1" id="KW-1133">Transmembrane helix</keyword>
<dbReference type="Pfam" id="PF02517">
    <property type="entry name" value="Rce1-like"/>
    <property type="match status" value="1"/>
</dbReference>
<dbReference type="PANTHER" id="PTHR35797:SF1">
    <property type="entry name" value="PROTEASE"/>
    <property type="match status" value="1"/>
</dbReference>
<evidence type="ECO:0000259" key="2">
    <source>
        <dbReference type="Pfam" id="PF02517"/>
    </source>
</evidence>
<dbReference type="AlphaFoldDB" id="A0A4R1R3M1"/>
<dbReference type="OrthoDB" id="9777755at2"/>
<comment type="caution">
    <text evidence="3">The sequence shown here is derived from an EMBL/GenBank/DDBJ whole genome shotgun (WGS) entry which is preliminary data.</text>
</comment>
<feature type="transmembrane region" description="Helical" evidence="1">
    <location>
        <begin position="45"/>
        <end position="64"/>
    </location>
</feature>
<accession>A0A4R1R3M1</accession>
<evidence type="ECO:0000256" key="1">
    <source>
        <dbReference type="SAM" id="Phobius"/>
    </source>
</evidence>
<feature type="transmembrane region" description="Helical" evidence="1">
    <location>
        <begin position="239"/>
        <end position="261"/>
    </location>
</feature>